<name>A0ABU7YUH6_9GAMM</name>
<dbReference type="SUPFAM" id="SSF52113">
    <property type="entry name" value="BRCT domain"/>
    <property type="match status" value="1"/>
</dbReference>
<dbReference type="InterPro" id="IPR029024">
    <property type="entry name" value="TerB-like"/>
</dbReference>
<feature type="domain" description="BRCT" evidence="1">
    <location>
        <begin position="201"/>
        <end position="290"/>
    </location>
</feature>
<dbReference type="RefSeq" id="WP_332613761.1">
    <property type="nucleotide sequence ID" value="NZ_JAXGFP010000001.1"/>
</dbReference>
<evidence type="ECO:0000313" key="3">
    <source>
        <dbReference type="Proteomes" id="UP001355056"/>
    </source>
</evidence>
<proteinExistence type="predicted"/>
<evidence type="ECO:0000313" key="2">
    <source>
        <dbReference type="EMBL" id="MEG3182541.1"/>
    </source>
</evidence>
<sequence>MKFTGKARLDKAVNSLIGIIEGIAIDGSINDVELTFLRLWLSEHEELRSRHPFDELIPVVEAAIADGVFTPEEHEELKWLCERLRSSEFYDEITADLQRLHAVLGGIVADTHIAESELRGLSSWMEDHDHLKRRWPFEEVGSLIISVLADQRIDEDEHQRLHSFFSEFIALADDRTLTSPLLKKGNQALGGLCAVCPEITFDDKHFVFTGASNRYPLAQIAETVAALGGQVTRNLSRKADYLVIGADGNPCWKYTCYGHKVEKAIEMRKAGSMLLIVHEHDFHDAVADLS</sequence>
<dbReference type="Gene3D" id="3.40.50.10190">
    <property type="entry name" value="BRCT domain"/>
    <property type="match status" value="1"/>
</dbReference>
<accession>A0ABU7YUH6</accession>
<dbReference type="EMBL" id="JAXGFP010000001">
    <property type="protein sequence ID" value="MEG3182541.1"/>
    <property type="molecule type" value="Genomic_DNA"/>
</dbReference>
<evidence type="ECO:0000259" key="1">
    <source>
        <dbReference type="PROSITE" id="PS50172"/>
    </source>
</evidence>
<dbReference type="CDD" id="cd17748">
    <property type="entry name" value="BRCT_DNA_ligase_like"/>
    <property type="match status" value="1"/>
</dbReference>
<dbReference type="InterPro" id="IPR001357">
    <property type="entry name" value="BRCT_dom"/>
</dbReference>
<dbReference type="SUPFAM" id="SSF158682">
    <property type="entry name" value="TerB-like"/>
    <property type="match status" value="1"/>
</dbReference>
<protein>
    <submittedName>
        <fullName evidence="2">BRCT domain-containing protein</fullName>
    </submittedName>
</protein>
<comment type="caution">
    <text evidence="2">The sequence shown here is derived from an EMBL/GenBank/DDBJ whole genome shotgun (WGS) entry which is preliminary data.</text>
</comment>
<dbReference type="PROSITE" id="PS50172">
    <property type="entry name" value="BRCT"/>
    <property type="match status" value="1"/>
</dbReference>
<gene>
    <name evidence="2" type="ORF">SNE34_00745</name>
</gene>
<reference evidence="2 3" key="1">
    <citation type="journal article" date="2016" name="Int. J. Syst. Evol. Microbiol.">
        <title>Lysobacter erysipheiresistens sp. nov., an antagonist of powdery mildew, isolated from tobacco-cultivated soil.</title>
        <authorList>
            <person name="Xie B."/>
            <person name="Li T."/>
            <person name="Lin X."/>
            <person name="Wang C.J."/>
            <person name="Chen Y.J."/>
            <person name="Liu W.J."/>
            <person name="Zhao Z.W."/>
        </authorList>
    </citation>
    <scope>NUCLEOTIDE SEQUENCE [LARGE SCALE GENOMIC DNA]</scope>
    <source>
        <strain evidence="2 3">RS-LYSO-3</strain>
    </source>
</reference>
<keyword evidence="3" id="KW-1185">Reference proteome</keyword>
<dbReference type="Proteomes" id="UP001355056">
    <property type="component" value="Unassembled WGS sequence"/>
</dbReference>
<dbReference type="InterPro" id="IPR036420">
    <property type="entry name" value="BRCT_dom_sf"/>
</dbReference>
<organism evidence="2 3">
    <name type="scientific">Novilysobacter erysipheiresistens</name>
    <dbReference type="NCBI Taxonomy" id="1749332"/>
    <lineage>
        <taxon>Bacteria</taxon>
        <taxon>Pseudomonadati</taxon>
        <taxon>Pseudomonadota</taxon>
        <taxon>Gammaproteobacteria</taxon>
        <taxon>Lysobacterales</taxon>
        <taxon>Lysobacteraceae</taxon>
        <taxon>Novilysobacter</taxon>
    </lineage>
</organism>